<dbReference type="Pfam" id="PF02599">
    <property type="entry name" value="CsrA"/>
    <property type="match status" value="1"/>
</dbReference>
<keyword evidence="5 6" id="KW-0694">RNA-binding</keyword>
<comment type="caution">
    <text evidence="8">The sequence shown here is derived from an EMBL/GenBank/DDBJ whole genome shotgun (WGS) entry which is preliminary data.</text>
</comment>
<keyword evidence="3 6" id="KW-1005">Bacterial flagellum biogenesis</keyword>
<feature type="region of interest" description="Disordered" evidence="7">
    <location>
        <begin position="54"/>
        <end position="89"/>
    </location>
</feature>
<dbReference type="NCBIfam" id="NF002469">
    <property type="entry name" value="PRK01712.1"/>
    <property type="match status" value="1"/>
</dbReference>
<dbReference type="Gene3D" id="2.60.40.4380">
    <property type="entry name" value="Translational regulator CsrA"/>
    <property type="match status" value="1"/>
</dbReference>
<dbReference type="InterPro" id="IPR036107">
    <property type="entry name" value="CsrA_sf"/>
</dbReference>
<dbReference type="HAMAP" id="MF_00167">
    <property type="entry name" value="CsrA"/>
    <property type="match status" value="1"/>
</dbReference>
<evidence type="ECO:0000256" key="6">
    <source>
        <dbReference type="HAMAP-Rule" id="MF_00167"/>
    </source>
</evidence>
<dbReference type="SUPFAM" id="SSF117130">
    <property type="entry name" value="CsrA-like"/>
    <property type="match status" value="1"/>
</dbReference>
<dbReference type="GO" id="GO:1902208">
    <property type="term" value="P:regulation of bacterial-type flagellum assembly"/>
    <property type="evidence" value="ECO:0007669"/>
    <property type="project" value="UniProtKB-UniRule"/>
</dbReference>
<keyword evidence="4 6" id="KW-0810">Translation regulation</keyword>
<dbReference type="InterPro" id="IPR003751">
    <property type="entry name" value="CsrA"/>
</dbReference>
<evidence type="ECO:0000313" key="8">
    <source>
        <dbReference type="EMBL" id="PSR28396.1"/>
    </source>
</evidence>
<comment type="subunit">
    <text evidence="6">Homodimer; the beta-strands of each monomer intercalate to form a hydrophobic core, while the alpha-helices form wings that extend away from the core.</text>
</comment>
<proteinExistence type="inferred from homology"/>
<accession>A0A1R0ITG9</accession>
<evidence type="ECO:0000256" key="5">
    <source>
        <dbReference type="ARBA" id="ARBA00022884"/>
    </source>
</evidence>
<evidence type="ECO:0000256" key="3">
    <source>
        <dbReference type="ARBA" id="ARBA00022795"/>
    </source>
</evidence>
<evidence type="ECO:0000256" key="7">
    <source>
        <dbReference type="SAM" id="MobiDB-lite"/>
    </source>
</evidence>
<dbReference type="EMBL" id="PXYX01000006">
    <property type="protein sequence ID" value="PSR28396.1"/>
    <property type="molecule type" value="Genomic_DNA"/>
</dbReference>
<comment type="function">
    <text evidence="6">A translational regulator that binds mRNA to regulate translation initiation and/or mRNA stability. Usually binds in the 5'-UTR at or near the Shine-Dalgarno sequence preventing ribosome-binding, thus repressing translation. Its main target seems to be the major flagellin gene, while its function is anatagonized by FliW.</text>
</comment>
<dbReference type="RefSeq" id="WP_020375779.1">
    <property type="nucleotide sequence ID" value="NZ_MDZD01000015.1"/>
</dbReference>
<dbReference type="Proteomes" id="UP000242705">
    <property type="component" value="Unassembled WGS sequence"/>
</dbReference>
<dbReference type="PANTHER" id="PTHR34984">
    <property type="entry name" value="CARBON STORAGE REGULATOR"/>
    <property type="match status" value="1"/>
</dbReference>
<evidence type="ECO:0000256" key="1">
    <source>
        <dbReference type="ARBA" id="ARBA00022490"/>
    </source>
</evidence>
<evidence type="ECO:0000256" key="2">
    <source>
        <dbReference type="ARBA" id="ARBA00022491"/>
    </source>
</evidence>
<protein>
    <recommendedName>
        <fullName evidence="6">Translational regulator CsrA</fullName>
    </recommendedName>
</protein>
<reference evidence="8 9" key="1">
    <citation type="journal article" date="2014" name="BMC Genomics">
        <title>Comparison of environmental and isolate Sulfobacillus genomes reveals diverse carbon, sulfur, nitrogen, and hydrogen metabolisms.</title>
        <authorList>
            <person name="Justice N.B."/>
            <person name="Norman A."/>
            <person name="Brown C.T."/>
            <person name="Singh A."/>
            <person name="Thomas B.C."/>
            <person name="Banfield J.F."/>
        </authorList>
    </citation>
    <scope>NUCLEOTIDE SEQUENCE [LARGE SCALE GENOMIC DNA]</scope>
    <source>
        <strain evidence="8">AMDSBA5</strain>
    </source>
</reference>
<dbReference type="NCBIfam" id="TIGR00202">
    <property type="entry name" value="csrA"/>
    <property type="match status" value="1"/>
</dbReference>
<dbReference type="GO" id="GO:0006109">
    <property type="term" value="P:regulation of carbohydrate metabolic process"/>
    <property type="evidence" value="ECO:0007669"/>
    <property type="project" value="InterPro"/>
</dbReference>
<dbReference type="AlphaFoldDB" id="A0A1R0ITG9"/>
<comment type="subcellular location">
    <subcellularLocation>
        <location evidence="6">Cytoplasm</location>
    </subcellularLocation>
</comment>
<keyword evidence="1 6" id="KW-0963">Cytoplasm</keyword>
<dbReference type="GO" id="GO:0005829">
    <property type="term" value="C:cytosol"/>
    <property type="evidence" value="ECO:0007669"/>
    <property type="project" value="TreeGrafter"/>
</dbReference>
<dbReference type="GO" id="GO:0006402">
    <property type="term" value="P:mRNA catabolic process"/>
    <property type="evidence" value="ECO:0007669"/>
    <property type="project" value="InterPro"/>
</dbReference>
<organism evidence="8 9">
    <name type="scientific">Sulfobacillus thermosulfidooxidans</name>
    <dbReference type="NCBI Taxonomy" id="28034"/>
    <lineage>
        <taxon>Bacteria</taxon>
        <taxon>Bacillati</taxon>
        <taxon>Bacillota</taxon>
        <taxon>Clostridia</taxon>
        <taxon>Eubacteriales</taxon>
        <taxon>Clostridiales Family XVII. Incertae Sedis</taxon>
        <taxon>Sulfobacillus</taxon>
    </lineage>
</organism>
<evidence type="ECO:0000256" key="4">
    <source>
        <dbReference type="ARBA" id="ARBA00022845"/>
    </source>
</evidence>
<dbReference type="GO" id="GO:0044781">
    <property type="term" value="P:bacterial-type flagellum organization"/>
    <property type="evidence" value="ECO:0007669"/>
    <property type="project" value="UniProtKB-KW"/>
</dbReference>
<dbReference type="GO" id="GO:0048027">
    <property type="term" value="F:mRNA 5'-UTR binding"/>
    <property type="evidence" value="ECO:0007669"/>
    <property type="project" value="UniProtKB-UniRule"/>
</dbReference>
<dbReference type="GO" id="GO:0045947">
    <property type="term" value="P:negative regulation of translational initiation"/>
    <property type="evidence" value="ECO:0007669"/>
    <property type="project" value="UniProtKB-UniRule"/>
</dbReference>
<sequence length="89" mass="9876">MLVLSRKIDEALIIGNAEIRIVVLGIQGDQVKLGIEAPRHITVMREELFQAQQHNQMASLSVPPETLTDLTASNPKTPLRPQEKKPKSP</sequence>
<keyword evidence="2 6" id="KW-0678">Repressor</keyword>
<dbReference type="PANTHER" id="PTHR34984:SF1">
    <property type="entry name" value="CARBON STORAGE REGULATOR"/>
    <property type="match status" value="1"/>
</dbReference>
<evidence type="ECO:0000313" key="9">
    <source>
        <dbReference type="Proteomes" id="UP000242705"/>
    </source>
</evidence>
<comment type="similarity">
    <text evidence="6">Belongs to the CsrA/RsmA family.</text>
</comment>
<name>A0A1R0ITG9_SULTH</name>
<gene>
    <name evidence="6 8" type="primary">csrA</name>
    <name evidence="8" type="ORF">C7B47_04295</name>
</gene>